<dbReference type="GO" id="GO:0004252">
    <property type="term" value="F:serine-type endopeptidase activity"/>
    <property type="evidence" value="ECO:0007669"/>
    <property type="project" value="UniProtKB-UniRule"/>
</dbReference>
<accession>A0A427A8K2</accession>
<dbReference type="InterPro" id="IPR010259">
    <property type="entry name" value="S8pro/Inhibitor_I9"/>
</dbReference>
<evidence type="ECO:0000259" key="12">
    <source>
        <dbReference type="Pfam" id="PF00082"/>
    </source>
</evidence>
<evidence type="ECO:0000259" key="13">
    <source>
        <dbReference type="Pfam" id="PF02225"/>
    </source>
</evidence>
<dbReference type="Gene3D" id="2.60.40.2310">
    <property type="match status" value="1"/>
</dbReference>
<dbReference type="Gene3D" id="3.50.30.30">
    <property type="match status" value="1"/>
</dbReference>
<evidence type="ECO:0000256" key="7">
    <source>
        <dbReference type="ARBA" id="ARBA00022825"/>
    </source>
</evidence>
<dbReference type="Pfam" id="PF00082">
    <property type="entry name" value="Peptidase_S8"/>
    <property type="match status" value="1"/>
</dbReference>
<dbReference type="Gene3D" id="3.30.70.80">
    <property type="entry name" value="Peptidase S8 propeptide/proteinase inhibitor I9"/>
    <property type="match status" value="1"/>
</dbReference>
<dbReference type="EMBL" id="AMZH03003367">
    <property type="protein sequence ID" value="RRT72557.1"/>
    <property type="molecule type" value="Genomic_DNA"/>
</dbReference>
<proteinExistence type="inferred from homology"/>
<keyword evidence="3" id="KW-0964">Secreted</keyword>
<comment type="subcellular location">
    <subcellularLocation>
        <location evidence="1">Secreted</location>
    </subcellularLocation>
</comment>
<keyword evidence="6 10" id="KW-0378">Hydrolase</keyword>
<dbReference type="InterPro" id="IPR046450">
    <property type="entry name" value="PA_dom_sf"/>
</dbReference>
<dbReference type="Pfam" id="PF05922">
    <property type="entry name" value="Inhibitor_I9"/>
    <property type="match status" value="1"/>
</dbReference>
<feature type="domain" description="Inhibitor I9" evidence="14">
    <location>
        <begin position="352"/>
        <end position="429"/>
    </location>
</feature>
<name>A0A427A8K2_ENSVE</name>
<dbReference type="GO" id="GO:0006508">
    <property type="term" value="P:proteolysis"/>
    <property type="evidence" value="ECO:0007669"/>
    <property type="project" value="UniProtKB-KW"/>
</dbReference>
<dbReference type="CDD" id="cd04852">
    <property type="entry name" value="Peptidases_S8_3"/>
    <property type="match status" value="1"/>
</dbReference>
<dbReference type="Pfam" id="PF17766">
    <property type="entry name" value="fn3_6"/>
    <property type="match status" value="1"/>
</dbReference>
<dbReference type="InterPro" id="IPR037045">
    <property type="entry name" value="S8pro/Inhibitor_I9_sf"/>
</dbReference>
<evidence type="ECO:0000256" key="3">
    <source>
        <dbReference type="ARBA" id="ARBA00022525"/>
    </source>
</evidence>
<feature type="active site" description="Charge relay system" evidence="9 10">
    <location>
        <position position="527"/>
    </location>
</feature>
<dbReference type="Proteomes" id="UP000287651">
    <property type="component" value="Unassembled WGS sequence"/>
</dbReference>
<dbReference type="FunFam" id="3.40.50.200:FF:000006">
    <property type="entry name" value="Subtilisin-like protease SBT1.5"/>
    <property type="match status" value="1"/>
</dbReference>
<evidence type="ECO:0000256" key="4">
    <source>
        <dbReference type="ARBA" id="ARBA00022670"/>
    </source>
</evidence>
<protein>
    <recommendedName>
        <fullName evidence="18">Peptidase S8/S53 domain-containing protein</fullName>
    </recommendedName>
</protein>
<evidence type="ECO:0000259" key="15">
    <source>
        <dbReference type="Pfam" id="PF17766"/>
    </source>
</evidence>
<dbReference type="InterPro" id="IPR000209">
    <property type="entry name" value="Peptidase_S8/S53_dom"/>
</dbReference>
<dbReference type="CDD" id="cd02120">
    <property type="entry name" value="PA_subtilisin_like"/>
    <property type="match status" value="1"/>
</dbReference>
<reference evidence="16 17" key="1">
    <citation type="journal article" date="2014" name="Agronomy (Basel)">
        <title>A Draft Genome Sequence for Ensete ventricosum, the Drought-Tolerant Tree Against Hunger.</title>
        <authorList>
            <person name="Harrison J."/>
            <person name="Moore K.A."/>
            <person name="Paszkiewicz K."/>
            <person name="Jones T."/>
            <person name="Grant M."/>
            <person name="Ambacheew D."/>
            <person name="Muzemil S."/>
            <person name="Studholme D.J."/>
        </authorList>
    </citation>
    <scope>NUCLEOTIDE SEQUENCE [LARGE SCALE GENOMIC DNA]</scope>
</reference>
<evidence type="ECO:0000256" key="11">
    <source>
        <dbReference type="SAM" id="MobiDB-lite"/>
    </source>
</evidence>
<dbReference type="FunFam" id="3.50.30.30:FF:000005">
    <property type="entry name" value="subtilisin-like protease SBT1.5"/>
    <property type="match status" value="1"/>
</dbReference>
<dbReference type="Gene3D" id="3.40.50.200">
    <property type="entry name" value="Peptidase S8/S53 domain"/>
    <property type="match status" value="1"/>
</dbReference>
<dbReference type="PRINTS" id="PR00723">
    <property type="entry name" value="SUBTILISIN"/>
</dbReference>
<evidence type="ECO:0000256" key="6">
    <source>
        <dbReference type="ARBA" id="ARBA00022801"/>
    </source>
</evidence>
<feature type="active site" description="Charge relay system" evidence="9 10">
    <location>
        <position position="854"/>
    </location>
</feature>
<gene>
    <name evidence="16" type="ORF">B296_00031593</name>
</gene>
<dbReference type="InterPro" id="IPR003137">
    <property type="entry name" value="PA_domain"/>
</dbReference>
<keyword evidence="8" id="KW-0325">Glycoprotein</keyword>
<organism evidence="16 17">
    <name type="scientific">Ensete ventricosum</name>
    <name type="common">Abyssinian banana</name>
    <name type="synonym">Musa ensete</name>
    <dbReference type="NCBI Taxonomy" id="4639"/>
    <lineage>
        <taxon>Eukaryota</taxon>
        <taxon>Viridiplantae</taxon>
        <taxon>Streptophyta</taxon>
        <taxon>Embryophyta</taxon>
        <taxon>Tracheophyta</taxon>
        <taxon>Spermatophyta</taxon>
        <taxon>Magnoliopsida</taxon>
        <taxon>Liliopsida</taxon>
        <taxon>Zingiberales</taxon>
        <taxon>Musaceae</taxon>
        <taxon>Ensete</taxon>
    </lineage>
</organism>
<dbReference type="InterPro" id="IPR034197">
    <property type="entry name" value="Peptidases_S8_3"/>
</dbReference>
<dbReference type="InterPro" id="IPR015500">
    <property type="entry name" value="Peptidase_S8_subtilisin-rel"/>
</dbReference>
<evidence type="ECO:0000313" key="17">
    <source>
        <dbReference type="Proteomes" id="UP000287651"/>
    </source>
</evidence>
<dbReference type="InterPro" id="IPR036852">
    <property type="entry name" value="Peptidase_S8/S53_dom_sf"/>
</dbReference>
<evidence type="ECO:0000256" key="2">
    <source>
        <dbReference type="ARBA" id="ARBA00011073"/>
    </source>
</evidence>
<comment type="similarity">
    <text evidence="2 10">Belongs to the peptidase S8 family.</text>
</comment>
<dbReference type="PROSITE" id="PS51892">
    <property type="entry name" value="SUBTILASE"/>
    <property type="match status" value="1"/>
</dbReference>
<sequence length="1068" mass="113148">MDGVLHRIPVRSNYTGVSSKLINSESTVASLASSSSHDAKKLSESLSLDKRNDKKIDLEECQVNINSNISSSRSQFSIYEEAKKHLAEMLGTRADSLPATQTSESLGRVLSLPRYTELCPTVQELIMSPEETGNPSPQQLEQEGATNILSLARENLEFSSSPVSMPSDDLKFGILNTQLVDTSIPELPCIVEDLNDKGSLFGSSEETSITMMQSEVPLNSLLKENLVAPESTTEKQEQPSPVSVLETFLSEDVTSPEPRTEEPCTSDDDRNPTTPSTDPYAGPSSTHRFHRLAGHLSLPPNHPLLTIYTQPPIPCRPHQSPIPPMEVFRLFSSLCLLSLLLLTSAEGVRRRTYIVHVQPPESAALGASSDRESWYRSFLATVSSEVQMIYMYTNVISGFAARLTELELEAMSVMPGFVRAYPDRMYRLQTTHTPAFLGLLMHQGLWNASNYGKGIIIGVLDTGIFPDHPSFSGLGMPPPPAKWRGRCDFNASSCNNKLIGARSFISGAMAMKGQAVASESPIDDDGHGTHTASTAAGAAVPGAEVLGNAKGMAIGMAPLAHVAMYKVCGETDCASSDILAGMDAAVADGVDVLSLSLGGPSLPFDEDTIAVGAFGAIEKGVFVSCAAGNSGPVSSTLSNEAPWILTVAASTMDRNIRVTVMLGNGLSFDGESIFQPNSFPPALYPVVYAGANGSPATAQCANGSFDGFDVKGKIVLCDRGGGIARLEKGATVLSAGGIGMILANQATDGYSTLADAHVLPASHVSFAAGDQIKAFINSSSNPTAALLFKGTVLGTSPAPAITSFSSRGPSLASPGILKPDITGPGVSVLAAWPFSVGPPSNYTGTTFNIISGTSMSTPHLSGIAALVKSARPDWSPAAIKSAIMTTASVVDHSGKPIVNEQLLQADLFAIGAGHVNPVKASNPGLVYDLSADDYIAYLCGLGYASEQVSVIARRTIDCSAVSSIPEKDLNYPSISVSLGGNTTYVVVERRVKNVGKAASTYWAEVGAPYETYVRVHPPVLRFNYVNQEKRFFVAFKMVGGGGGGWQGYLKWVSVNHEVRSPISITYKN</sequence>
<evidence type="ECO:0000256" key="9">
    <source>
        <dbReference type="PIRSR" id="PIRSR615500-1"/>
    </source>
</evidence>
<dbReference type="Pfam" id="PF02225">
    <property type="entry name" value="PA"/>
    <property type="match status" value="1"/>
</dbReference>
<dbReference type="GO" id="GO:0005576">
    <property type="term" value="C:extracellular region"/>
    <property type="evidence" value="ECO:0007669"/>
    <property type="project" value="UniProtKB-SubCell"/>
</dbReference>
<dbReference type="InterPro" id="IPR041469">
    <property type="entry name" value="Subtilisin-like_FN3"/>
</dbReference>
<dbReference type="InterPro" id="IPR045051">
    <property type="entry name" value="SBT"/>
</dbReference>
<feature type="domain" description="PA" evidence="13">
    <location>
        <begin position="684"/>
        <end position="772"/>
    </location>
</feature>
<evidence type="ECO:0000259" key="14">
    <source>
        <dbReference type="Pfam" id="PF05922"/>
    </source>
</evidence>
<evidence type="ECO:0000256" key="8">
    <source>
        <dbReference type="ARBA" id="ARBA00023180"/>
    </source>
</evidence>
<feature type="active site" description="Charge relay system" evidence="9 10">
    <location>
        <position position="461"/>
    </location>
</feature>
<dbReference type="PANTHER" id="PTHR10795">
    <property type="entry name" value="PROPROTEIN CONVERTASE SUBTILISIN/KEXIN"/>
    <property type="match status" value="1"/>
</dbReference>
<dbReference type="InterPro" id="IPR023827">
    <property type="entry name" value="Peptidase_S8_Asp-AS"/>
</dbReference>
<dbReference type="SUPFAM" id="SSF52025">
    <property type="entry name" value="PA domain"/>
    <property type="match status" value="1"/>
</dbReference>
<keyword evidence="7 10" id="KW-0720">Serine protease</keyword>
<evidence type="ECO:0008006" key="18">
    <source>
        <dbReference type="Google" id="ProtNLM"/>
    </source>
</evidence>
<evidence type="ECO:0000313" key="16">
    <source>
        <dbReference type="EMBL" id="RRT72557.1"/>
    </source>
</evidence>
<feature type="compositionally biased region" description="Basic and acidic residues" evidence="11">
    <location>
        <begin position="258"/>
        <end position="271"/>
    </location>
</feature>
<dbReference type="SUPFAM" id="SSF52743">
    <property type="entry name" value="Subtilisin-like"/>
    <property type="match status" value="1"/>
</dbReference>
<evidence type="ECO:0000256" key="5">
    <source>
        <dbReference type="ARBA" id="ARBA00022729"/>
    </source>
</evidence>
<keyword evidence="4 10" id="KW-0645">Protease</keyword>
<feature type="region of interest" description="Disordered" evidence="11">
    <location>
        <begin position="249"/>
        <end position="286"/>
    </location>
</feature>
<dbReference type="AlphaFoldDB" id="A0A427A8K2"/>
<evidence type="ECO:0000256" key="1">
    <source>
        <dbReference type="ARBA" id="ARBA00004613"/>
    </source>
</evidence>
<keyword evidence="5" id="KW-0732">Signal</keyword>
<feature type="domain" description="Peptidase S8/S53" evidence="12">
    <location>
        <begin position="452"/>
        <end position="891"/>
    </location>
</feature>
<evidence type="ECO:0000256" key="10">
    <source>
        <dbReference type="PROSITE-ProRule" id="PRU01240"/>
    </source>
</evidence>
<dbReference type="PROSITE" id="PS00136">
    <property type="entry name" value="SUBTILASE_ASP"/>
    <property type="match status" value="1"/>
</dbReference>
<feature type="domain" description="Subtilisin-like protease fibronectin type-III" evidence="15">
    <location>
        <begin position="968"/>
        <end position="1064"/>
    </location>
</feature>
<comment type="caution">
    <text evidence="16">The sequence shown here is derived from an EMBL/GenBank/DDBJ whole genome shotgun (WGS) entry which is preliminary data.</text>
</comment>